<dbReference type="EMBL" id="AMXN01000007">
    <property type="protein sequence ID" value="ELS59959.1"/>
    <property type="molecule type" value="Genomic_DNA"/>
</dbReference>
<evidence type="ECO:0000313" key="3">
    <source>
        <dbReference type="Proteomes" id="UP000011182"/>
    </source>
</evidence>
<gene>
    <name evidence="2" type="ORF">BSI_34750</name>
</gene>
<dbReference type="Proteomes" id="UP000011182">
    <property type="component" value="Unassembled WGS sequence"/>
</dbReference>
<dbReference type="RefSeq" id="WP_003240858.1">
    <property type="nucleotide sequence ID" value="NZ_AMXN01000007.1"/>
</dbReference>
<dbReference type="InterPro" id="IPR024524">
    <property type="entry name" value="DUF3800"/>
</dbReference>
<evidence type="ECO:0008006" key="4">
    <source>
        <dbReference type="Google" id="ProtNLM"/>
    </source>
</evidence>
<comment type="caution">
    <text evidence="2">The sequence shown here is derived from an EMBL/GenBank/DDBJ whole genome shotgun (WGS) entry which is preliminary data.</text>
</comment>
<accession>A0A9W5PBT8</accession>
<proteinExistence type="predicted"/>
<organism evidence="2 3">
    <name type="scientific">Bacillus inaquosorum KCTC 13429</name>
    <dbReference type="NCBI Taxonomy" id="1236548"/>
    <lineage>
        <taxon>Bacteria</taxon>
        <taxon>Bacillati</taxon>
        <taxon>Bacillota</taxon>
        <taxon>Bacilli</taxon>
        <taxon>Bacillales</taxon>
        <taxon>Bacillaceae</taxon>
        <taxon>Bacillus</taxon>
    </lineage>
</organism>
<feature type="region of interest" description="Disordered" evidence="1">
    <location>
        <begin position="1"/>
        <end position="25"/>
    </location>
</feature>
<evidence type="ECO:0000256" key="1">
    <source>
        <dbReference type="SAM" id="MobiDB-lite"/>
    </source>
</evidence>
<feature type="compositionally biased region" description="Basic and acidic residues" evidence="1">
    <location>
        <begin position="1"/>
        <end position="10"/>
    </location>
</feature>
<name>A0A9W5PBT8_9BACI</name>
<reference evidence="2 3" key="1">
    <citation type="journal article" date="2014" name="Syst. Appl. Microbiol.">
        <title>Genomic insights into the taxonomic status of the three subspecies of Bacillus subtilis.</title>
        <authorList>
            <person name="Yi H."/>
            <person name="Chun J."/>
            <person name="Cha C.J."/>
        </authorList>
    </citation>
    <scope>NUCLEOTIDE SEQUENCE [LARGE SCALE GENOMIC DNA]</scope>
    <source>
        <strain evidence="2 3">KCTC 13429</strain>
    </source>
</reference>
<evidence type="ECO:0000313" key="2">
    <source>
        <dbReference type="EMBL" id="ELS59959.1"/>
    </source>
</evidence>
<sequence>MTTDGEKQAITEEVDPAVVRSRKREEGKERLLKNLLSNRYDTMYTRVASVLNKHKEARNNDQELQLRYWEAYEGYRMGNPITPDELKKYTRLTSLTRARAKIQNEFGLFRAEATVEGYRKDLAGEHRQRATAVKPQSNPLIFVYADESGKAGGEAYLIVGSVWFNDMQRHEEVQHDMRAWLAECRERAQQEQIRFPDEFHFTEMKRNQLELYKQFFDKVMQFSDMVSFKAVAVRKSQLQYKTLEQSVYSLYYQLAHLGIEHEVHSGRLSLPRGICYYKDADDGSDKLHLEETRQLLRERFKSNYEEELRLEALNGMPSKTFVAVQISDLVTGAVSRKLNMPEGNNHKDQFAEYVLERLNVDYIRHEVSEIDNGRTAANIEFKKEQDMFYVHIFE</sequence>
<keyword evidence="3" id="KW-1185">Reference proteome</keyword>
<dbReference type="Pfam" id="PF12686">
    <property type="entry name" value="DUF3800"/>
    <property type="match status" value="1"/>
</dbReference>
<dbReference type="AlphaFoldDB" id="A0A9W5PBT8"/>
<protein>
    <recommendedName>
        <fullName evidence="4">DUF3800 domain-containing protein</fullName>
    </recommendedName>
</protein>